<reference evidence="2" key="1">
    <citation type="journal article" date="2022" name="Plant J.">
        <title>Strategies of tolerance reflected in two North American maple genomes.</title>
        <authorList>
            <person name="McEvoy S.L."/>
            <person name="Sezen U.U."/>
            <person name="Trouern-Trend A."/>
            <person name="McMahon S.M."/>
            <person name="Schaberg P.G."/>
            <person name="Yang J."/>
            <person name="Wegrzyn J.L."/>
            <person name="Swenson N.G."/>
        </authorList>
    </citation>
    <scope>NUCLEOTIDE SEQUENCE</scope>
    <source>
        <strain evidence="2">91603</strain>
    </source>
</reference>
<dbReference type="AlphaFoldDB" id="A0AAD5NNN9"/>
<evidence type="ECO:0000313" key="3">
    <source>
        <dbReference type="Proteomes" id="UP001064489"/>
    </source>
</evidence>
<dbReference type="Gene3D" id="3.20.80.10">
    <property type="entry name" value="Regulatory factor, effector binding domain"/>
    <property type="match status" value="1"/>
</dbReference>
<gene>
    <name evidence="2" type="ORF">LWI28_019318</name>
</gene>
<evidence type="ECO:0000313" key="2">
    <source>
        <dbReference type="EMBL" id="KAI9169907.1"/>
    </source>
</evidence>
<reference evidence="2" key="2">
    <citation type="submission" date="2023-02" db="EMBL/GenBank/DDBJ databases">
        <authorList>
            <person name="Swenson N.G."/>
            <person name="Wegrzyn J.L."/>
            <person name="Mcevoy S.L."/>
        </authorList>
    </citation>
    <scope>NUCLEOTIDE SEQUENCE</scope>
    <source>
        <strain evidence="2">91603</strain>
        <tissue evidence="2">Leaf</tissue>
    </source>
</reference>
<proteinExistence type="inferred from homology"/>
<dbReference type="PANTHER" id="PTHR11220">
    <property type="entry name" value="HEME-BINDING PROTEIN-RELATED"/>
    <property type="match status" value="1"/>
</dbReference>
<organism evidence="2 3">
    <name type="scientific">Acer negundo</name>
    <name type="common">Box elder</name>
    <dbReference type="NCBI Taxonomy" id="4023"/>
    <lineage>
        <taxon>Eukaryota</taxon>
        <taxon>Viridiplantae</taxon>
        <taxon>Streptophyta</taxon>
        <taxon>Embryophyta</taxon>
        <taxon>Tracheophyta</taxon>
        <taxon>Spermatophyta</taxon>
        <taxon>Magnoliopsida</taxon>
        <taxon>eudicotyledons</taxon>
        <taxon>Gunneridae</taxon>
        <taxon>Pentapetalae</taxon>
        <taxon>rosids</taxon>
        <taxon>malvids</taxon>
        <taxon>Sapindales</taxon>
        <taxon>Sapindaceae</taxon>
        <taxon>Hippocastanoideae</taxon>
        <taxon>Acereae</taxon>
        <taxon>Acer</taxon>
    </lineage>
</organism>
<name>A0AAD5NNN9_ACENE</name>
<dbReference type="EMBL" id="JAJSOW010000104">
    <property type="protein sequence ID" value="KAI9169907.1"/>
    <property type="molecule type" value="Genomic_DNA"/>
</dbReference>
<sequence length="121" mass="13461">MTVPVLTSFITPQTNVSIYLVRTYIASESPPQPNPEQNLQIDKWRSHCVAVKNFPGFARDDNVDKEVETLVSSLIKHLTGTTTNLQDKSSNTVAQYYASRHLTGRLNQVLINVTVPGCPAY</sequence>
<dbReference type="PANTHER" id="PTHR11220:SF36">
    <property type="entry name" value="SOUL HEME-BINDING PROTEIN"/>
    <property type="match status" value="1"/>
</dbReference>
<comment type="similarity">
    <text evidence="1">Belongs to the HEBP family.</text>
</comment>
<dbReference type="Pfam" id="PF04832">
    <property type="entry name" value="SOUL"/>
    <property type="match status" value="1"/>
</dbReference>
<evidence type="ECO:0000256" key="1">
    <source>
        <dbReference type="ARBA" id="ARBA00009817"/>
    </source>
</evidence>
<dbReference type="InterPro" id="IPR011256">
    <property type="entry name" value="Reg_factor_effector_dom_sf"/>
</dbReference>
<dbReference type="SUPFAM" id="SSF55136">
    <property type="entry name" value="Probable bacterial effector-binding domain"/>
    <property type="match status" value="1"/>
</dbReference>
<dbReference type="InterPro" id="IPR006917">
    <property type="entry name" value="SOUL_heme-bd"/>
</dbReference>
<protein>
    <submittedName>
        <fullName evidence="2">Uncharacterized protein</fullName>
    </submittedName>
</protein>
<dbReference type="Proteomes" id="UP001064489">
    <property type="component" value="Chromosome 7"/>
</dbReference>
<keyword evidence="3" id="KW-1185">Reference proteome</keyword>
<comment type="caution">
    <text evidence="2">The sequence shown here is derived from an EMBL/GenBank/DDBJ whole genome shotgun (WGS) entry which is preliminary data.</text>
</comment>
<accession>A0AAD5NNN9</accession>